<gene>
    <name evidence="1" type="ORF">NDU88_004342</name>
</gene>
<accession>A0AAV7MV67</accession>
<reference evidence="1" key="1">
    <citation type="journal article" date="2022" name="bioRxiv">
        <title>Sequencing and chromosome-scale assembly of the giantPleurodeles waltlgenome.</title>
        <authorList>
            <person name="Brown T."/>
            <person name="Elewa A."/>
            <person name="Iarovenko S."/>
            <person name="Subramanian E."/>
            <person name="Araus A.J."/>
            <person name="Petzold A."/>
            <person name="Susuki M."/>
            <person name="Suzuki K.-i.T."/>
            <person name="Hayashi T."/>
            <person name="Toyoda A."/>
            <person name="Oliveira C."/>
            <person name="Osipova E."/>
            <person name="Leigh N.D."/>
            <person name="Simon A."/>
            <person name="Yun M.H."/>
        </authorList>
    </citation>
    <scope>NUCLEOTIDE SEQUENCE</scope>
    <source>
        <strain evidence="1">20211129_DDA</strain>
        <tissue evidence="1">Liver</tissue>
    </source>
</reference>
<evidence type="ECO:0000313" key="2">
    <source>
        <dbReference type="Proteomes" id="UP001066276"/>
    </source>
</evidence>
<name>A0AAV7MV67_PLEWA</name>
<proteinExistence type="predicted"/>
<dbReference type="Proteomes" id="UP001066276">
    <property type="component" value="Chromosome 9"/>
</dbReference>
<dbReference type="EMBL" id="JANPWB010000013">
    <property type="protein sequence ID" value="KAJ1106944.1"/>
    <property type="molecule type" value="Genomic_DNA"/>
</dbReference>
<protein>
    <submittedName>
        <fullName evidence="1">Uncharacterized protein</fullName>
    </submittedName>
</protein>
<evidence type="ECO:0000313" key="1">
    <source>
        <dbReference type="EMBL" id="KAJ1106944.1"/>
    </source>
</evidence>
<keyword evidence="2" id="KW-1185">Reference proteome</keyword>
<comment type="caution">
    <text evidence="1">The sequence shown here is derived from an EMBL/GenBank/DDBJ whole genome shotgun (WGS) entry which is preliminary data.</text>
</comment>
<dbReference type="AlphaFoldDB" id="A0AAV7MV67"/>
<organism evidence="1 2">
    <name type="scientific">Pleurodeles waltl</name>
    <name type="common">Iberian ribbed newt</name>
    <dbReference type="NCBI Taxonomy" id="8319"/>
    <lineage>
        <taxon>Eukaryota</taxon>
        <taxon>Metazoa</taxon>
        <taxon>Chordata</taxon>
        <taxon>Craniata</taxon>
        <taxon>Vertebrata</taxon>
        <taxon>Euteleostomi</taxon>
        <taxon>Amphibia</taxon>
        <taxon>Batrachia</taxon>
        <taxon>Caudata</taxon>
        <taxon>Salamandroidea</taxon>
        <taxon>Salamandridae</taxon>
        <taxon>Pleurodelinae</taxon>
        <taxon>Pleurodeles</taxon>
    </lineage>
</organism>
<sequence length="99" mass="10888">MWGWSAKWVKYPNVFGAFPLVIIDVWFAPRPAAGSYIIKKGVAGCGRCAQRHASDASSVRTGSKENAHALGRASAKRSPVLFVLLPRFARYARRTSQPL</sequence>